<protein>
    <submittedName>
        <fullName evidence="1">Uncharacterized protein</fullName>
    </submittedName>
</protein>
<reference evidence="1 2" key="1">
    <citation type="journal article" date="2018" name="J. Biol. Chem.">
        <title>Discovery of the actinoplanic acid pathway in Streptomyces rapamycinicus reveals a genetically conserved synergism with rapamycin.</title>
        <authorList>
            <person name="Mrak P."/>
            <person name="Krastel P."/>
            <person name="Pivk Lukancic P."/>
            <person name="Tao J."/>
            <person name="Pistorius D."/>
            <person name="Moore C.M."/>
        </authorList>
    </citation>
    <scope>NUCLEOTIDE SEQUENCE [LARGE SCALE GENOMIC DNA]</scope>
    <source>
        <strain evidence="1 2">NRRL 5491</strain>
    </source>
</reference>
<dbReference type="EMBL" id="QYCY01000001">
    <property type="protein sequence ID" value="RLV80697.1"/>
    <property type="molecule type" value="Genomic_DNA"/>
</dbReference>
<proteinExistence type="predicted"/>
<dbReference type="AlphaFoldDB" id="A0A3L8RM62"/>
<sequence length="107" mass="12399">MRYPYSLTVRERFIAREKIIGFHANRRGQVSSVGTTQVVLGSELPDLPRHQNVHFNPLDIKAIKIFIYYPISITWHHITFMAIQLDQQKSRSDDLYVTPIGSAKNFV</sequence>
<gene>
    <name evidence="1" type="ORF">D3C57_119970</name>
</gene>
<organism evidence="1 2">
    <name type="scientific">Streptomyces rapamycinicus (strain ATCC 29253 / DSM 41530 / NRRL 5491 / AYB-994)</name>
    <name type="common">Streptomyces hygroscopicus (strain ATCC 29253)</name>
    <dbReference type="NCBI Taxonomy" id="1343740"/>
    <lineage>
        <taxon>Bacteria</taxon>
        <taxon>Bacillati</taxon>
        <taxon>Actinomycetota</taxon>
        <taxon>Actinomycetes</taxon>
        <taxon>Kitasatosporales</taxon>
        <taxon>Streptomycetaceae</taxon>
        <taxon>Streptomyces</taxon>
        <taxon>Streptomyces violaceusniger group</taxon>
    </lineage>
</organism>
<evidence type="ECO:0000313" key="1">
    <source>
        <dbReference type="EMBL" id="RLV80697.1"/>
    </source>
</evidence>
<accession>A0A3L8RM62</accession>
<name>A0A3L8RM62_STRRN</name>
<comment type="caution">
    <text evidence="1">The sequence shown here is derived from an EMBL/GenBank/DDBJ whole genome shotgun (WGS) entry which is preliminary data.</text>
</comment>
<dbReference type="Proteomes" id="UP000281594">
    <property type="component" value="Unassembled WGS sequence"/>
</dbReference>
<evidence type="ECO:0000313" key="2">
    <source>
        <dbReference type="Proteomes" id="UP000281594"/>
    </source>
</evidence>